<dbReference type="GO" id="GO:0016887">
    <property type="term" value="F:ATP hydrolysis activity"/>
    <property type="evidence" value="ECO:0007669"/>
    <property type="project" value="InterPro"/>
</dbReference>
<name>A0A9E7AQP4_9ACTO</name>
<dbReference type="KEGG" id="agh:M3I41_07405"/>
<dbReference type="PROSITE" id="PS50893">
    <property type="entry name" value="ABC_TRANSPORTER_2"/>
    <property type="match status" value="1"/>
</dbReference>
<evidence type="ECO:0000256" key="12">
    <source>
        <dbReference type="SAM" id="Phobius"/>
    </source>
</evidence>
<feature type="transmembrane region" description="Helical" evidence="12">
    <location>
        <begin position="307"/>
        <end position="332"/>
    </location>
</feature>
<evidence type="ECO:0000313" key="16">
    <source>
        <dbReference type="Proteomes" id="UP000830236"/>
    </source>
</evidence>
<dbReference type="SMART" id="SM00382">
    <property type="entry name" value="AAA"/>
    <property type="match status" value="1"/>
</dbReference>
<dbReference type="SUPFAM" id="SSF52540">
    <property type="entry name" value="P-loop containing nucleoside triphosphate hydrolases"/>
    <property type="match status" value="1"/>
</dbReference>
<evidence type="ECO:0000256" key="4">
    <source>
        <dbReference type="ARBA" id="ARBA00022741"/>
    </source>
</evidence>
<evidence type="ECO:0000313" key="15">
    <source>
        <dbReference type="EMBL" id="UQF79407.1"/>
    </source>
</evidence>
<dbReference type="GO" id="GO:0005886">
    <property type="term" value="C:plasma membrane"/>
    <property type="evidence" value="ECO:0007669"/>
    <property type="project" value="UniProtKB-SubCell"/>
</dbReference>
<evidence type="ECO:0000256" key="2">
    <source>
        <dbReference type="ARBA" id="ARBA00022448"/>
    </source>
</evidence>
<dbReference type="Gene3D" id="1.20.1560.10">
    <property type="entry name" value="ABC transporter type 1, transmembrane domain"/>
    <property type="match status" value="1"/>
</dbReference>
<comment type="function">
    <text evidence="8">ABC transporter involved in fatty acid import. Transmembrane domains (TMD) form a pore in the membrane and the ATP-binding domain (NBD) is responsible for energy generation.</text>
</comment>
<evidence type="ECO:0000256" key="11">
    <source>
        <dbReference type="SAM" id="MobiDB-lite"/>
    </source>
</evidence>
<dbReference type="InterPro" id="IPR036640">
    <property type="entry name" value="ABC1_TM_sf"/>
</dbReference>
<evidence type="ECO:0000259" key="13">
    <source>
        <dbReference type="PROSITE" id="PS50893"/>
    </source>
</evidence>
<feature type="transmembrane region" description="Helical" evidence="12">
    <location>
        <begin position="226"/>
        <end position="243"/>
    </location>
</feature>
<evidence type="ECO:0000256" key="6">
    <source>
        <dbReference type="ARBA" id="ARBA00022989"/>
    </source>
</evidence>
<feature type="transmembrane region" description="Helical" evidence="12">
    <location>
        <begin position="72"/>
        <end position="101"/>
    </location>
</feature>
<evidence type="ECO:0000256" key="7">
    <source>
        <dbReference type="ARBA" id="ARBA00023136"/>
    </source>
</evidence>
<evidence type="ECO:0000259" key="14">
    <source>
        <dbReference type="PROSITE" id="PS50929"/>
    </source>
</evidence>
<evidence type="ECO:0000256" key="8">
    <source>
        <dbReference type="ARBA" id="ARBA00055053"/>
    </source>
</evidence>
<evidence type="ECO:0000256" key="9">
    <source>
        <dbReference type="ARBA" id="ARBA00061644"/>
    </source>
</evidence>
<dbReference type="InterPro" id="IPR027417">
    <property type="entry name" value="P-loop_NTPase"/>
</dbReference>
<organism evidence="15 16">
    <name type="scientific">Actinomyces graevenitzii</name>
    <dbReference type="NCBI Taxonomy" id="55565"/>
    <lineage>
        <taxon>Bacteria</taxon>
        <taxon>Bacillati</taxon>
        <taxon>Actinomycetota</taxon>
        <taxon>Actinomycetes</taxon>
        <taxon>Actinomycetales</taxon>
        <taxon>Actinomycetaceae</taxon>
        <taxon>Actinomyces</taxon>
    </lineage>
</organism>
<dbReference type="GO" id="GO:0015421">
    <property type="term" value="F:ABC-type oligopeptide transporter activity"/>
    <property type="evidence" value="ECO:0007669"/>
    <property type="project" value="TreeGrafter"/>
</dbReference>
<dbReference type="CDD" id="cd18547">
    <property type="entry name" value="ABC_6TM_Tm288_like"/>
    <property type="match status" value="1"/>
</dbReference>
<keyword evidence="5 15" id="KW-0067">ATP-binding</keyword>
<dbReference type="InterPro" id="IPR003439">
    <property type="entry name" value="ABC_transporter-like_ATP-bd"/>
</dbReference>
<sequence length="683" mass="75223">MSDQQELEPGAKQMEQELAEQSQSPRAQAIANQPEREAKAEDKAADKEAGEPKLESIDHPFGRLLRYVFKYYWLRLIVSALCIVVAAIASAVGAIFMQQIIDNVVTPGLAAGSMAPVQDQLVQLVSLMGAIFAAGVLAAYISTRMMAIVTQGTLKHMRDDMFARMETLPLRFFDTHPHGAVMSTYTNDTDAIRQLIGQSLPTLLQCGLTLVVLVLTMLYYSVWLALVVFLIAGLMMFITRDLGGKSAKFMVKQQRSLADEEGFIEEMMDGQKVVQVFNHEQAAKEEFLKYNRELFENSQKANRFGNVLMPALGNIGNIMYVVIAIIGGILILEELPNLTLTGINVVSVGVVVSFLGMVRNLSQTIGQMSMQVPMIALGMAGAGRVFALIEQEPEADEGYVGLVRAKVDANGEVTPTQERTGHWAWRHPHQTEGTVTYTPLRGEIVMEHVDFSYDGKKEILHDISLWAKPGQKIAFVGATGAGKTTITNLINRFYDIDDGKIRYDGININKIHKSDLRRSLGVVLQDVKLFTGTVMDNIRYGRLDATDEECIAAAKLANADSFIRRLPQGYDTMLTGNAANLSQGQAQLISIARAAVADPPAMILDEATSSIDTRTEALVQAGMDNLMKGRTVFVIAHRLSTVRNSDAIMVLDHGRIIERGSHDELLAKRGVYYQLYTGAFELE</sequence>
<feature type="transmembrane region" description="Helical" evidence="12">
    <location>
        <begin position="202"/>
        <end position="220"/>
    </location>
</feature>
<accession>A0A9E7AQP4</accession>
<dbReference type="InterPro" id="IPR039421">
    <property type="entry name" value="Type_1_exporter"/>
</dbReference>
<dbReference type="GO" id="GO:0005524">
    <property type="term" value="F:ATP binding"/>
    <property type="evidence" value="ECO:0007669"/>
    <property type="project" value="UniProtKB-KW"/>
</dbReference>
<keyword evidence="2" id="KW-0813">Transport</keyword>
<dbReference type="InterPro" id="IPR003593">
    <property type="entry name" value="AAA+_ATPase"/>
</dbReference>
<feature type="domain" description="ABC transporter" evidence="13">
    <location>
        <begin position="444"/>
        <end position="678"/>
    </location>
</feature>
<reference evidence="15" key="1">
    <citation type="submission" date="2022-05" db="EMBL/GenBank/DDBJ databases">
        <title>Using nanopore sequencing to obtain complete genomes from saliva samples.</title>
        <authorList>
            <person name="Baker J.L."/>
        </authorList>
    </citation>
    <scope>NUCLEOTIDE SEQUENCE</scope>
    <source>
        <strain evidence="15">JCVI-JB-Ag32</strain>
    </source>
</reference>
<dbReference type="Proteomes" id="UP000830236">
    <property type="component" value="Chromosome"/>
</dbReference>
<dbReference type="FunFam" id="3.40.50.300:FF:000287">
    <property type="entry name" value="Multidrug ABC transporter ATP-binding protein"/>
    <property type="match status" value="1"/>
</dbReference>
<protein>
    <recommendedName>
        <fullName evidence="10">Fatty acid ABC transporter ATP-binding/permease protein</fullName>
    </recommendedName>
</protein>
<dbReference type="CDD" id="cd03254">
    <property type="entry name" value="ABCC_Glucan_exporter_like"/>
    <property type="match status" value="1"/>
</dbReference>
<dbReference type="Pfam" id="PF00664">
    <property type="entry name" value="ABC_membrane"/>
    <property type="match status" value="1"/>
</dbReference>
<feature type="domain" description="ABC transmembrane type-1" evidence="14">
    <location>
        <begin position="77"/>
        <end position="377"/>
    </location>
</feature>
<keyword evidence="7 12" id="KW-0472">Membrane</keyword>
<dbReference type="AlphaFoldDB" id="A0A9E7AQP4"/>
<gene>
    <name evidence="15" type="ORF">M3I41_07405</name>
</gene>
<dbReference type="InterPro" id="IPR011527">
    <property type="entry name" value="ABC1_TM_dom"/>
</dbReference>
<dbReference type="EMBL" id="CP097095">
    <property type="protein sequence ID" value="UQF79407.1"/>
    <property type="molecule type" value="Genomic_DNA"/>
</dbReference>
<evidence type="ECO:0000256" key="5">
    <source>
        <dbReference type="ARBA" id="ARBA00022840"/>
    </source>
</evidence>
<evidence type="ECO:0000256" key="10">
    <source>
        <dbReference type="ARBA" id="ARBA00071747"/>
    </source>
</evidence>
<dbReference type="PROSITE" id="PS00211">
    <property type="entry name" value="ABC_TRANSPORTER_1"/>
    <property type="match status" value="1"/>
</dbReference>
<comment type="subcellular location">
    <subcellularLocation>
        <location evidence="1">Cell membrane</location>
        <topology evidence="1">Multi-pass membrane protein</topology>
    </subcellularLocation>
</comment>
<evidence type="ECO:0000256" key="3">
    <source>
        <dbReference type="ARBA" id="ARBA00022692"/>
    </source>
</evidence>
<evidence type="ECO:0000256" key="1">
    <source>
        <dbReference type="ARBA" id="ARBA00004651"/>
    </source>
</evidence>
<comment type="similarity">
    <text evidence="9">Belongs to the ABC transporter superfamily. Lipid exporter (TC 3.A.1.106) family.</text>
</comment>
<dbReference type="PANTHER" id="PTHR43394">
    <property type="entry name" value="ATP-DEPENDENT PERMEASE MDL1, MITOCHONDRIAL"/>
    <property type="match status" value="1"/>
</dbReference>
<proteinExistence type="inferred from homology"/>
<keyword evidence="4" id="KW-0547">Nucleotide-binding</keyword>
<dbReference type="SUPFAM" id="SSF90123">
    <property type="entry name" value="ABC transporter transmembrane region"/>
    <property type="match status" value="1"/>
</dbReference>
<feature type="region of interest" description="Disordered" evidence="11">
    <location>
        <begin position="1"/>
        <end position="52"/>
    </location>
</feature>
<dbReference type="PROSITE" id="PS50929">
    <property type="entry name" value="ABC_TM1F"/>
    <property type="match status" value="1"/>
</dbReference>
<keyword evidence="3 12" id="KW-0812">Transmembrane</keyword>
<dbReference type="InterPro" id="IPR017871">
    <property type="entry name" value="ABC_transporter-like_CS"/>
</dbReference>
<feature type="transmembrane region" description="Helical" evidence="12">
    <location>
        <begin position="338"/>
        <end position="358"/>
    </location>
</feature>
<feature type="transmembrane region" description="Helical" evidence="12">
    <location>
        <begin position="121"/>
        <end position="141"/>
    </location>
</feature>
<dbReference type="Gene3D" id="3.40.50.300">
    <property type="entry name" value="P-loop containing nucleotide triphosphate hydrolases"/>
    <property type="match status" value="1"/>
</dbReference>
<dbReference type="PANTHER" id="PTHR43394:SF1">
    <property type="entry name" value="ATP-BINDING CASSETTE SUB-FAMILY B MEMBER 10, MITOCHONDRIAL"/>
    <property type="match status" value="1"/>
</dbReference>
<feature type="compositionally biased region" description="Basic and acidic residues" evidence="11">
    <location>
        <begin position="34"/>
        <end position="52"/>
    </location>
</feature>
<keyword evidence="6 12" id="KW-1133">Transmembrane helix</keyword>
<dbReference type="Pfam" id="PF00005">
    <property type="entry name" value="ABC_tran"/>
    <property type="match status" value="1"/>
</dbReference>